<gene>
    <name evidence="1" type="ORF">B0F88_103126</name>
</gene>
<dbReference type="RefSeq" id="WP_104422789.1">
    <property type="nucleotide sequence ID" value="NZ_PTIY01000003.1"/>
</dbReference>
<protein>
    <submittedName>
        <fullName evidence="1">Uncharacterized protein</fullName>
    </submittedName>
</protein>
<dbReference type="EMBL" id="PTIY01000003">
    <property type="protein sequence ID" value="PPK72693.1"/>
    <property type="molecule type" value="Genomic_DNA"/>
</dbReference>
<evidence type="ECO:0000313" key="1">
    <source>
        <dbReference type="EMBL" id="PPK72693.1"/>
    </source>
</evidence>
<name>A0A2S6H5H4_9GAMM</name>
<evidence type="ECO:0000313" key="2">
    <source>
        <dbReference type="Proteomes" id="UP000238071"/>
    </source>
</evidence>
<organism evidence="1 2">
    <name type="scientific">Methylobacter tundripaludum</name>
    <dbReference type="NCBI Taxonomy" id="173365"/>
    <lineage>
        <taxon>Bacteria</taxon>
        <taxon>Pseudomonadati</taxon>
        <taxon>Pseudomonadota</taxon>
        <taxon>Gammaproteobacteria</taxon>
        <taxon>Methylococcales</taxon>
        <taxon>Methylococcaceae</taxon>
        <taxon>Methylobacter</taxon>
    </lineage>
</organism>
<keyword evidence="2" id="KW-1185">Reference proteome</keyword>
<dbReference type="Proteomes" id="UP000238071">
    <property type="component" value="Unassembled WGS sequence"/>
</dbReference>
<sequence length="75" mass="8128">MTATPYIICRDDEVLIIGEPHNLEALGHALLLKAKMRGNLSCTITDGINKPIRIISSDDIDAADGANKYPNLPLL</sequence>
<proteinExistence type="predicted"/>
<accession>A0A2S6H5H4</accession>
<comment type="caution">
    <text evidence="1">The sequence shown here is derived from an EMBL/GenBank/DDBJ whole genome shotgun (WGS) entry which is preliminary data.</text>
</comment>
<reference evidence="1 2" key="1">
    <citation type="submission" date="2018-02" db="EMBL/GenBank/DDBJ databases">
        <title>Subsurface microbial communities from deep shales in Ohio and West Virginia, USA.</title>
        <authorList>
            <person name="Wrighton K."/>
        </authorList>
    </citation>
    <scope>NUCLEOTIDE SEQUENCE [LARGE SCALE GENOMIC DNA]</scope>
    <source>
        <strain evidence="1 2">OWC-G53F</strain>
    </source>
</reference>
<dbReference type="AlphaFoldDB" id="A0A2S6H5H4"/>